<dbReference type="InterPro" id="IPR016161">
    <property type="entry name" value="Ald_DH/histidinol_DH"/>
</dbReference>
<dbReference type="AlphaFoldDB" id="A0A9X0HPF8"/>
<dbReference type="Gene3D" id="3.40.605.10">
    <property type="entry name" value="Aldehyde Dehydrogenase, Chain A, domain 1"/>
    <property type="match status" value="1"/>
</dbReference>
<comment type="caution">
    <text evidence="4">The sequence shown here is derived from an EMBL/GenBank/DDBJ whole genome shotgun (WGS) entry which is preliminary data.</text>
</comment>
<dbReference type="PANTHER" id="PTHR42862">
    <property type="entry name" value="DELTA-1-PYRROLINE-5-CARBOXYLATE DEHYDROGENASE 1, ISOFORM A-RELATED"/>
    <property type="match status" value="1"/>
</dbReference>
<keyword evidence="2" id="KW-0520">NAD</keyword>
<accession>A0A9X0HPF8</accession>
<name>A0A9X0HPF8_SOLP1</name>
<dbReference type="InterPro" id="IPR016162">
    <property type="entry name" value="Ald_DH_N"/>
</dbReference>
<organism evidence="4 5">
    <name type="scientific">Solirubrum puertoriconensis</name>
    <dbReference type="NCBI Taxonomy" id="1751427"/>
    <lineage>
        <taxon>Bacteria</taxon>
        <taxon>Pseudomonadati</taxon>
        <taxon>Bacteroidota</taxon>
        <taxon>Cytophagia</taxon>
        <taxon>Cytophagales</taxon>
    </lineage>
</organism>
<dbReference type="NCBIfam" id="TIGR02288">
    <property type="entry name" value="PaaN_2"/>
    <property type="match status" value="1"/>
</dbReference>
<dbReference type="Proteomes" id="UP000054223">
    <property type="component" value="Unassembled WGS sequence"/>
</dbReference>
<dbReference type="OrthoDB" id="5288459at2"/>
<dbReference type="GO" id="GO:0009898">
    <property type="term" value="C:cytoplasmic side of plasma membrane"/>
    <property type="evidence" value="ECO:0007669"/>
    <property type="project" value="TreeGrafter"/>
</dbReference>
<dbReference type="InterPro" id="IPR011975">
    <property type="entry name" value="PaaN_2"/>
</dbReference>
<dbReference type="GO" id="GO:0010133">
    <property type="term" value="P:L-proline catabolic process to L-glutamate"/>
    <property type="evidence" value="ECO:0007669"/>
    <property type="project" value="TreeGrafter"/>
</dbReference>
<dbReference type="EMBL" id="LNAL01000003">
    <property type="protein sequence ID" value="KUG09807.1"/>
    <property type="molecule type" value="Genomic_DNA"/>
</dbReference>
<dbReference type="PANTHER" id="PTHR42862:SF1">
    <property type="entry name" value="DELTA-1-PYRROLINE-5-CARBOXYLATE DEHYDROGENASE 2, ISOFORM A-RELATED"/>
    <property type="match status" value="1"/>
</dbReference>
<keyword evidence="1" id="KW-0560">Oxidoreductase</keyword>
<dbReference type="InterPro" id="IPR016163">
    <property type="entry name" value="Ald_DH_C"/>
</dbReference>
<dbReference type="Gene3D" id="3.40.309.10">
    <property type="entry name" value="Aldehyde Dehydrogenase, Chain A, domain 2"/>
    <property type="match status" value="1"/>
</dbReference>
<reference evidence="4 5" key="1">
    <citation type="submission" date="2015-11" db="EMBL/GenBank/DDBJ databases">
        <title>Solirubrum puertoriconensis gen. nov. an environmental bacteria isolated in Puerto Rico.</title>
        <authorList>
            <person name="Cuebas-Irizarry M.F."/>
            <person name="Montalvo-Rodriguez R."/>
        </authorList>
    </citation>
    <scope>NUCLEOTIDE SEQUENCE [LARGE SCALE GENOMIC DNA]</scope>
    <source>
        <strain evidence="4 5">MC1A</strain>
    </source>
</reference>
<evidence type="ECO:0000313" key="4">
    <source>
        <dbReference type="EMBL" id="KUG09807.1"/>
    </source>
</evidence>
<dbReference type="InterPro" id="IPR015590">
    <property type="entry name" value="Aldehyde_DH_dom"/>
</dbReference>
<protein>
    <submittedName>
        <fullName evidence="4">Phenylacetic acid degradation protein PaaN</fullName>
    </submittedName>
</protein>
<proteinExistence type="predicted"/>
<sequence>MLNAIISKHQATLEQAVQALHGRTFFSQYPENPSPKVYGAEADAQGREAFLGRRGQSFAELQQGAPEAWAGQEESPYEQAALGIKYPYYAPETLVHNAQQAFDAWRKLKPAYRAALLIESLEGMKQRFFEIGYATMHTTGQAFLMSFQASGPHAADRALEAVAAGYEEQTRFPEETRWDKPMGKYTIRLNKTWRPVPKGVALVIGCSTFPTWNTVPGMYASLVTGNPVVIKPHPKAVLPIAIVVAEVQKVLVAAGLPATICQLAVDADDHLITKELAEHPTVKLIDYTGGTEFGNYIESLQSKGKTVFTEKTGVNSVILDSCDDLDKVAQNLAFSVSLYSGQMCTAPQNFFIPEQGVKVAGTLVPFEEVVQKLAGAVQGLATNPKAAPHVLGAIQNPATHERVEQMAQSGHRNVLAHGKVQNSTFQNARTCSPALYEVDATLKEHFSRELFGPIMLAIKTKNSHESVKLAAELAREYGAISCAAYTTDAELKEEIMDQMSLAGTAVSFNLTGGFYVNQNAAFSDFHVTGGNPAGNASFTNPEFVLKRFTWVGFREPIAS</sequence>
<evidence type="ECO:0000256" key="2">
    <source>
        <dbReference type="ARBA" id="ARBA00023027"/>
    </source>
</evidence>
<keyword evidence="5" id="KW-1185">Reference proteome</keyword>
<dbReference type="SUPFAM" id="SSF53720">
    <property type="entry name" value="ALDH-like"/>
    <property type="match status" value="1"/>
</dbReference>
<evidence type="ECO:0000313" key="5">
    <source>
        <dbReference type="Proteomes" id="UP000054223"/>
    </source>
</evidence>
<evidence type="ECO:0000259" key="3">
    <source>
        <dbReference type="Pfam" id="PF00171"/>
    </source>
</evidence>
<gene>
    <name evidence="4" type="ORF">ASU33_19240</name>
</gene>
<dbReference type="InterPro" id="IPR050485">
    <property type="entry name" value="Proline_metab_enzyme"/>
</dbReference>
<evidence type="ECO:0000256" key="1">
    <source>
        <dbReference type="ARBA" id="ARBA00023002"/>
    </source>
</evidence>
<dbReference type="Pfam" id="PF00171">
    <property type="entry name" value="Aldedh"/>
    <property type="match status" value="1"/>
</dbReference>
<feature type="domain" description="Aldehyde dehydrogenase" evidence="3">
    <location>
        <begin position="94"/>
        <end position="504"/>
    </location>
</feature>
<dbReference type="GO" id="GO:0003842">
    <property type="term" value="F:L-glutamate gamma-semialdehyde dehydrogenase activity"/>
    <property type="evidence" value="ECO:0007669"/>
    <property type="project" value="TreeGrafter"/>
</dbReference>